<feature type="compositionally biased region" description="Basic and acidic residues" evidence="1">
    <location>
        <begin position="53"/>
        <end position="62"/>
    </location>
</feature>
<gene>
    <name evidence="2" type="ORF">ANANG_G00285760</name>
</gene>
<feature type="compositionally biased region" description="Basic and acidic residues" evidence="1">
    <location>
        <begin position="152"/>
        <end position="162"/>
    </location>
</feature>
<organism evidence="2 3">
    <name type="scientific">Anguilla anguilla</name>
    <name type="common">European freshwater eel</name>
    <name type="synonym">Muraena anguilla</name>
    <dbReference type="NCBI Taxonomy" id="7936"/>
    <lineage>
        <taxon>Eukaryota</taxon>
        <taxon>Metazoa</taxon>
        <taxon>Chordata</taxon>
        <taxon>Craniata</taxon>
        <taxon>Vertebrata</taxon>
        <taxon>Euteleostomi</taxon>
        <taxon>Actinopterygii</taxon>
        <taxon>Neopterygii</taxon>
        <taxon>Teleostei</taxon>
        <taxon>Anguilliformes</taxon>
        <taxon>Anguillidae</taxon>
        <taxon>Anguilla</taxon>
    </lineage>
</organism>
<evidence type="ECO:0000313" key="2">
    <source>
        <dbReference type="EMBL" id="KAG5831937.1"/>
    </source>
</evidence>
<sequence length="205" mass="21768">MVPHPYPSYLHPPPPSGRTARRRRRVRARREAGRGPAPAPPRGHGPDGPGHADPGDEEHHAEGPQPQDGGEHRLRHLRRVVGAEGAQGQALPDGGAGPDRRAGGGEEGGEGEAERPAAEPLLSLVDWAKSGGLEGFSLRGALRLPSFKVKRKEITDGGDLKRPRPSTPADEEDEDLYQEKGPGAPGAWTRGPRRRWTGGGGGQRG</sequence>
<feature type="compositionally biased region" description="Low complexity" evidence="1">
    <location>
        <begin position="181"/>
        <end position="190"/>
    </location>
</feature>
<feature type="region of interest" description="Disordered" evidence="1">
    <location>
        <begin position="1"/>
        <end position="118"/>
    </location>
</feature>
<feature type="compositionally biased region" description="Basic residues" evidence="1">
    <location>
        <begin position="19"/>
        <end position="28"/>
    </location>
</feature>
<accession>A0A9D3LKR6</accession>
<name>A0A9D3LKR6_ANGAN</name>
<feature type="compositionally biased region" description="Pro residues" evidence="1">
    <location>
        <begin position="1"/>
        <end position="16"/>
    </location>
</feature>
<dbReference type="EMBL" id="JAFIRN010000017">
    <property type="protein sequence ID" value="KAG5831937.1"/>
    <property type="molecule type" value="Genomic_DNA"/>
</dbReference>
<evidence type="ECO:0000313" key="3">
    <source>
        <dbReference type="Proteomes" id="UP001044222"/>
    </source>
</evidence>
<reference evidence="2" key="1">
    <citation type="submission" date="2021-01" db="EMBL/GenBank/DDBJ databases">
        <title>A chromosome-scale assembly of European eel, Anguilla anguilla.</title>
        <authorList>
            <person name="Henkel C."/>
            <person name="Jong-Raadsen S.A."/>
            <person name="Dufour S."/>
            <person name="Weltzien F.-A."/>
            <person name="Palstra A.P."/>
            <person name="Pelster B."/>
            <person name="Spaink H.P."/>
            <person name="Van Den Thillart G.E."/>
            <person name="Jansen H."/>
            <person name="Zahm M."/>
            <person name="Klopp C."/>
            <person name="Cedric C."/>
            <person name="Louis A."/>
            <person name="Berthelot C."/>
            <person name="Parey E."/>
            <person name="Roest Crollius H."/>
            <person name="Montfort J."/>
            <person name="Robinson-Rechavi M."/>
            <person name="Bucao C."/>
            <person name="Bouchez O."/>
            <person name="Gislard M."/>
            <person name="Lluch J."/>
            <person name="Milhes M."/>
            <person name="Lampietro C."/>
            <person name="Lopez Roques C."/>
            <person name="Donnadieu C."/>
            <person name="Braasch I."/>
            <person name="Desvignes T."/>
            <person name="Postlethwait J."/>
            <person name="Bobe J."/>
            <person name="Guiguen Y."/>
            <person name="Dirks R."/>
        </authorList>
    </citation>
    <scope>NUCLEOTIDE SEQUENCE</scope>
    <source>
        <strain evidence="2">Tag_6206</strain>
        <tissue evidence="2">Liver</tissue>
    </source>
</reference>
<dbReference type="Proteomes" id="UP001044222">
    <property type="component" value="Chromosome 17"/>
</dbReference>
<feature type="region of interest" description="Disordered" evidence="1">
    <location>
        <begin position="145"/>
        <end position="205"/>
    </location>
</feature>
<protein>
    <submittedName>
        <fullName evidence="2">Uncharacterized protein</fullName>
    </submittedName>
</protein>
<comment type="caution">
    <text evidence="2">The sequence shown here is derived from an EMBL/GenBank/DDBJ whole genome shotgun (WGS) entry which is preliminary data.</text>
</comment>
<dbReference type="AlphaFoldDB" id="A0A9D3LKR6"/>
<keyword evidence="3" id="KW-1185">Reference proteome</keyword>
<evidence type="ECO:0000256" key="1">
    <source>
        <dbReference type="SAM" id="MobiDB-lite"/>
    </source>
</evidence>
<proteinExistence type="predicted"/>